<sequence length="177" mass="19227">MPSSRQAIAVLRDLARPVLQQPLSSSHRPGKEGCICSLHFTAWDITGAQQRTVSVAWHRRRSMKVSCSTAVGLNASLRMSRKTTCAGLQCGRMAARSSVDDAVVGRSLDALALEGPLRLVRRRRLSTVACAKCYWPRRLGLALQSAIRSNQSRRAKVRILICTPAIAPSLAAPAVNL</sequence>
<proteinExistence type="predicted"/>
<dbReference type="EMBL" id="CP000463">
    <property type="protein sequence ID" value="ABJ08187.1"/>
    <property type="molecule type" value="Genomic_DNA"/>
</dbReference>
<dbReference type="KEGG" id="rpe:RPE_4262"/>
<dbReference type="HOGENOM" id="CLU_1516763_0_0_5"/>
<organism evidence="1">
    <name type="scientific">Rhodopseudomonas palustris (strain BisA53)</name>
    <dbReference type="NCBI Taxonomy" id="316055"/>
    <lineage>
        <taxon>Bacteria</taxon>
        <taxon>Pseudomonadati</taxon>
        <taxon>Pseudomonadota</taxon>
        <taxon>Alphaproteobacteria</taxon>
        <taxon>Hyphomicrobiales</taxon>
        <taxon>Nitrobacteraceae</taxon>
        <taxon>Rhodopseudomonas</taxon>
    </lineage>
</organism>
<name>Q07IP7_RHOP5</name>
<dbReference type="STRING" id="316055.RPE_4262"/>
<dbReference type="AlphaFoldDB" id="Q07IP7"/>
<evidence type="ECO:0000313" key="1">
    <source>
        <dbReference type="EMBL" id="ABJ08187.1"/>
    </source>
</evidence>
<reference evidence="1" key="1">
    <citation type="submission" date="2006-09" db="EMBL/GenBank/DDBJ databases">
        <title>Complete sequence of Rhodopseudomonas palustris BisA53.</title>
        <authorList>
            <consortium name="US DOE Joint Genome Institute"/>
            <person name="Copeland A."/>
            <person name="Lucas S."/>
            <person name="Lapidus A."/>
            <person name="Barry K."/>
            <person name="Detter J.C."/>
            <person name="Glavina del Rio T."/>
            <person name="Hammon N."/>
            <person name="Israni S."/>
            <person name="Dalin E."/>
            <person name="Tice H."/>
            <person name="Pitluck S."/>
            <person name="Chain P."/>
            <person name="Malfatti S."/>
            <person name="Shin M."/>
            <person name="Vergez L."/>
            <person name="Schmutz J."/>
            <person name="Larimer F."/>
            <person name="Land M."/>
            <person name="Hauser L."/>
            <person name="Pelletier D.A."/>
            <person name="Kyrpides N."/>
            <person name="Kim E."/>
            <person name="Harwood C.S."/>
            <person name="Oda Y."/>
            <person name="Richardson P."/>
        </authorList>
    </citation>
    <scope>NUCLEOTIDE SEQUENCE [LARGE SCALE GENOMIC DNA]</scope>
    <source>
        <strain evidence="1">BisA53</strain>
    </source>
</reference>
<accession>Q07IP7</accession>
<gene>
    <name evidence="1" type="ordered locus">RPE_4262</name>
</gene>
<protein>
    <submittedName>
        <fullName evidence="1">Uncharacterized protein</fullName>
    </submittedName>
</protein>